<dbReference type="CDD" id="cd01648">
    <property type="entry name" value="TERT"/>
    <property type="match status" value="1"/>
</dbReference>
<evidence type="ECO:0000256" key="4">
    <source>
        <dbReference type="ARBA" id="ARBA00016182"/>
    </source>
</evidence>
<dbReference type="GO" id="GO:0005739">
    <property type="term" value="C:mitochondrion"/>
    <property type="evidence" value="ECO:0007669"/>
    <property type="project" value="UniProtKB-SubCell"/>
</dbReference>
<dbReference type="InterPro" id="IPR003545">
    <property type="entry name" value="Telomerase_RT"/>
</dbReference>
<keyword evidence="13 15" id="KW-0539">Nucleus</keyword>
<dbReference type="Gene3D" id="3.30.70.2630">
    <property type="match status" value="1"/>
</dbReference>
<keyword evidence="5 15" id="KW-0158">Chromosome</keyword>
<dbReference type="PROSITE" id="PS50878">
    <property type="entry name" value="RT_POL"/>
    <property type="match status" value="1"/>
</dbReference>
<accession>A0AB34G6N5</accession>
<evidence type="ECO:0000256" key="14">
    <source>
        <dbReference type="ARBA" id="ARBA00048173"/>
    </source>
</evidence>
<evidence type="ECO:0000256" key="5">
    <source>
        <dbReference type="ARBA" id="ARBA00022454"/>
    </source>
</evidence>
<dbReference type="GO" id="GO:0007004">
    <property type="term" value="P:telomere maintenance via telomerase"/>
    <property type="evidence" value="ECO:0007669"/>
    <property type="project" value="TreeGrafter"/>
</dbReference>
<dbReference type="InterPro" id="IPR049139">
    <property type="entry name" value="TERT_C"/>
</dbReference>
<keyword evidence="7 15" id="KW-0548">Nucleotidyltransferase</keyword>
<dbReference type="GO" id="GO:0000333">
    <property type="term" value="C:telomerase catalytic core complex"/>
    <property type="evidence" value="ECO:0007669"/>
    <property type="project" value="TreeGrafter"/>
</dbReference>
<keyword evidence="10 15" id="KW-0779">Telomere</keyword>
<dbReference type="EMBL" id="JAQHRD010000001">
    <property type="protein sequence ID" value="KAJ6445860.1"/>
    <property type="molecule type" value="Genomic_DNA"/>
</dbReference>
<dbReference type="Gene3D" id="1.10.357.90">
    <property type="match status" value="1"/>
</dbReference>
<evidence type="ECO:0000256" key="3">
    <source>
        <dbReference type="ARBA" id="ARBA00012493"/>
    </source>
</evidence>
<evidence type="ECO:0000256" key="1">
    <source>
        <dbReference type="ARBA" id="ARBA00004173"/>
    </source>
</evidence>
<evidence type="ECO:0000256" key="8">
    <source>
        <dbReference type="ARBA" id="ARBA00022723"/>
    </source>
</evidence>
<dbReference type="InterPro" id="IPR000477">
    <property type="entry name" value="RT_dom"/>
</dbReference>
<evidence type="ECO:0000259" key="17">
    <source>
        <dbReference type="PROSITE" id="PS50878"/>
    </source>
</evidence>
<dbReference type="GO" id="GO:0042162">
    <property type="term" value="F:telomeric DNA binding"/>
    <property type="evidence" value="ECO:0007669"/>
    <property type="project" value="TreeGrafter"/>
</dbReference>
<sequence length="1097" mass="124125">MSRGVKRKRPGHGDQNNNNINNHEVSDASGDHHPHRGRAESPVSRDLLKQLYATVQTLREHVLCRLPGSSRLRRKKITSIGSGTKCGEVESRLAHALDSILVCSLSHQTSCGDGDDNVYNQYLCFSQRGDESYVSLAESAAGASAVQAEIVDFVIWLLFHRQRASSERPKHLLCEGFSKGAGEDATDSGIYSICRRHPNSQVDLLKQSPWTHLLALLGKSGERIMVNLLVDCSVFVAVGAGLGNYYQLSGYPLSELELSKPASALAAVAQTRVKRPSDITFVRSRIFYAKPAITARGRVQIGFKHIHILNRCRYAQPLAAPAADSSASSERDGHMKLNAANAIKVMMYIFPRQFGLHNVFTSETNRKETAQKFQDYTLREGEITRLLRRDGRDPNSADPRVPKRLRGAPLALVQRLQVLHHRCTQVSLPATFNSFLDLASPVSHVSAFCQAVLSKIIPSGFWGQEDILCHNKTTFLRNVDRFIKLRRFESMTLHDIAQGLKVADLAWLRPPGQESRRLCQTDTRKRLEIFLEFLYYVFDSLLIPLIRSNFYVTESNTNRYQVFYFRHDVWRLIAEPAMAGIKRSMFEEMPQAEAQRLLKSRRLGFSQIRLLPKGKKLRPIMNLRRKQLSKASSKLLGPSINSVLGPVHTALKFEKACFVLQETHELRITDELRIRIHLNSAQRSSQQLYFAKVDVRAAFDTIPQAAVIKLLSTVPTVPQYTIVKHAEVRPGERTMTELKQSAIKPMKRWRATANSSQELQPFVNRLETDLARAKKHTVFVDTVFRRSWSTQSLLQLLTEHVEQNLVKVGKKFYRQKTGIPQGSVLSSFLCNYFYADLEAQHLGFLDTPDCLVMRLIDDFVVITLDKTKAVRFVETMHQGLPDFGVEVSKEKTLVNFDMSLSGDVVARIDEGIGFPYCGTRIDCQTLEITKDRDRDESGGIANSLTVEYGRSPGQNFQRKILNAFKIQSHLMFFDTAHNSTATVLQSLHGAFCETARKMWAYIRCLPRHQQPGAHLITRTITKVADVAFLILSSNTRRLRYPQYICEIRKGQVTAIAYVAFLEVLERKQAGYGEVLGWLRSQNTKDWLRASKELTSSH</sequence>
<keyword evidence="6 15" id="KW-0808">Transferase</keyword>
<comment type="function">
    <text evidence="15">Telomerase is a ribonucleoprotein enzyme essential for the replication of chromosome termini in most eukaryotes. It elongates telomeres. It is a reverse transcriptase that adds simple sequence repeats to chromosome ends by copying a template sequence within the RNA component of the enzyme.</text>
</comment>
<dbReference type="Proteomes" id="UP001163105">
    <property type="component" value="Unassembled WGS sequence"/>
</dbReference>
<keyword evidence="12" id="KW-0496">Mitochondrion</keyword>
<comment type="similarity">
    <text evidence="2 15">Belongs to the reverse transcriptase family. Telomerase subfamily.</text>
</comment>
<dbReference type="GO" id="GO:0046872">
    <property type="term" value="F:metal ion binding"/>
    <property type="evidence" value="ECO:0007669"/>
    <property type="project" value="UniProtKB-KW"/>
</dbReference>
<evidence type="ECO:0000256" key="9">
    <source>
        <dbReference type="ARBA" id="ARBA00022842"/>
    </source>
</evidence>
<dbReference type="GO" id="GO:0000781">
    <property type="term" value="C:chromosome, telomeric region"/>
    <property type="evidence" value="ECO:0007669"/>
    <property type="project" value="UniProtKB-SubCell"/>
</dbReference>
<evidence type="ECO:0000256" key="13">
    <source>
        <dbReference type="ARBA" id="ARBA00023242"/>
    </source>
</evidence>
<evidence type="ECO:0000256" key="7">
    <source>
        <dbReference type="ARBA" id="ARBA00022695"/>
    </source>
</evidence>
<dbReference type="EC" id="2.7.7.49" evidence="3 15"/>
<evidence type="ECO:0000313" key="18">
    <source>
        <dbReference type="EMBL" id="KAJ6445860.1"/>
    </source>
</evidence>
<comment type="caution">
    <text evidence="18">The sequence shown here is derived from an EMBL/GenBank/DDBJ whole genome shotgun (WGS) entry which is preliminary data.</text>
</comment>
<evidence type="ECO:0000256" key="15">
    <source>
        <dbReference type="RuleBase" id="RU365061"/>
    </source>
</evidence>
<dbReference type="PRINTS" id="PR01365">
    <property type="entry name" value="TELOMERASERT"/>
</dbReference>
<dbReference type="SUPFAM" id="SSF56672">
    <property type="entry name" value="DNA/RNA polymerases"/>
    <property type="match status" value="1"/>
</dbReference>
<comment type="subcellular location">
    <subcellularLocation>
        <location evidence="1">Mitochondrion</location>
    </subcellularLocation>
    <subcellularLocation>
        <location evidence="15">Nucleus</location>
    </subcellularLocation>
    <subcellularLocation>
        <location evidence="15">Chromosome</location>
        <location evidence="15">Telomere</location>
    </subcellularLocation>
</comment>
<evidence type="ECO:0000256" key="11">
    <source>
        <dbReference type="ARBA" id="ARBA00022918"/>
    </source>
</evidence>
<organism evidence="18 19">
    <name type="scientific">Purpureocillium lavendulum</name>
    <dbReference type="NCBI Taxonomy" id="1247861"/>
    <lineage>
        <taxon>Eukaryota</taxon>
        <taxon>Fungi</taxon>
        <taxon>Dikarya</taxon>
        <taxon>Ascomycota</taxon>
        <taxon>Pezizomycotina</taxon>
        <taxon>Sordariomycetes</taxon>
        <taxon>Hypocreomycetidae</taxon>
        <taxon>Hypocreales</taxon>
        <taxon>Ophiocordycipitaceae</taxon>
        <taxon>Purpureocillium</taxon>
    </lineage>
</organism>
<dbReference type="InterPro" id="IPR043502">
    <property type="entry name" value="DNA/RNA_pol_sf"/>
</dbReference>
<keyword evidence="19" id="KW-1185">Reference proteome</keyword>
<evidence type="ECO:0000256" key="2">
    <source>
        <dbReference type="ARBA" id="ARBA00008001"/>
    </source>
</evidence>
<name>A0AB34G6N5_9HYPO</name>
<dbReference type="InterPro" id="IPR021891">
    <property type="entry name" value="Telomerase_RBD"/>
</dbReference>
<keyword evidence="9 15" id="KW-0460">Magnesium</keyword>
<dbReference type="GO" id="GO:0003720">
    <property type="term" value="F:telomerase activity"/>
    <property type="evidence" value="ECO:0007669"/>
    <property type="project" value="InterPro"/>
</dbReference>
<keyword evidence="11 15" id="KW-0695">RNA-directed DNA polymerase</keyword>
<dbReference type="AlphaFoldDB" id="A0AB34G6N5"/>
<dbReference type="GO" id="GO:0070034">
    <property type="term" value="F:telomerase RNA binding"/>
    <property type="evidence" value="ECO:0007669"/>
    <property type="project" value="TreeGrafter"/>
</dbReference>
<evidence type="ECO:0000313" key="19">
    <source>
        <dbReference type="Proteomes" id="UP001163105"/>
    </source>
</evidence>
<dbReference type="Pfam" id="PF12009">
    <property type="entry name" value="Telomerase_RBD"/>
    <property type="match status" value="1"/>
</dbReference>
<evidence type="ECO:0000256" key="16">
    <source>
        <dbReference type="SAM" id="MobiDB-lite"/>
    </source>
</evidence>
<feature type="region of interest" description="Disordered" evidence="16">
    <location>
        <begin position="1"/>
        <end position="44"/>
    </location>
</feature>
<dbReference type="Pfam" id="PF21399">
    <property type="entry name" value="TERT_C"/>
    <property type="match status" value="1"/>
</dbReference>
<gene>
    <name evidence="18" type="primary">TERT</name>
    <name evidence="18" type="ORF">O9K51_00625</name>
</gene>
<evidence type="ECO:0000256" key="6">
    <source>
        <dbReference type="ARBA" id="ARBA00022679"/>
    </source>
</evidence>
<reference evidence="18" key="1">
    <citation type="submission" date="2023-01" db="EMBL/GenBank/DDBJ databases">
        <title>The growth and conidiation of Purpureocillium lavendulum are regulated by nitrogen source and histone H3K14 acetylation.</title>
        <authorList>
            <person name="Tang P."/>
            <person name="Han J."/>
            <person name="Zhang C."/>
            <person name="Tang P."/>
            <person name="Qi F."/>
            <person name="Zhang K."/>
            <person name="Liang L."/>
        </authorList>
    </citation>
    <scope>NUCLEOTIDE SEQUENCE</scope>
    <source>
        <strain evidence="18">YMF1.00683</strain>
    </source>
</reference>
<keyword evidence="8 15" id="KW-0479">Metal-binding</keyword>
<dbReference type="Pfam" id="PF00078">
    <property type="entry name" value="RVT_1"/>
    <property type="match status" value="1"/>
</dbReference>
<feature type="compositionally biased region" description="Basic residues" evidence="16">
    <location>
        <begin position="1"/>
        <end position="10"/>
    </location>
</feature>
<dbReference type="PANTHER" id="PTHR12066">
    <property type="entry name" value="TELOMERASE REVERSE TRANSCRIPTASE"/>
    <property type="match status" value="1"/>
</dbReference>
<evidence type="ECO:0000256" key="10">
    <source>
        <dbReference type="ARBA" id="ARBA00022895"/>
    </source>
</evidence>
<feature type="domain" description="Reverse transcriptase" evidence="17">
    <location>
        <begin position="592"/>
        <end position="921"/>
    </location>
</feature>
<protein>
    <recommendedName>
        <fullName evidence="4 15">Telomerase reverse transcriptase</fullName>
        <ecNumber evidence="3 15">2.7.7.49</ecNumber>
    </recommendedName>
    <alternativeName>
        <fullName evidence="15">Telomerase catalytic subunit</fullName>
    </alternativeName>
</protein>
<proteinExistence type="inferred from homology"/>
<comment type="catalytic activity">
    <reaction evidence="14 15">
        <text>DNA(n) + a 2'-deoxyribonucleoside 5'-triphosphate = DNA(n+1) + diphosphate</text>
        <dbReference type="Rhea" id="RHEA:22508"/>
        <dbReference type="Rhea" id="RHEA-COMP:17339"/>
        <dbReference type="Rhea" id="RHEA-COMP:17340"/>
        <dbReference type="ChEBI" id="CHEBI:33019"/>
        <dbReference type="ChEBI" id="CHEBI:61560"/>
        <dbReference type="ChEBI" id="CHEBI:173112"/>
        <dbReference type="EC" id="2.7.7.49"/>
    </reaction>
</comment>
<dbReference type="Gene3D" id="1.10.132.70">
    <property type="match status" value="1"/>
</dbReference>
<dbReference type="PANTHER" id="PTHR12066:SF0">
    <property type="entry name" value="TELOMERASE REVERSE TRANSCRIPTASE"/>
    <property type="match status" value="1"/>
</dbReference>
<dbReference type="SMART" id="SM00975">
    <property type="entry name" value="Telomerase_RBD"/>
    <property type="match status" value="1"/>
</dbReference>
<evidence type="ECO:0000256" key="12">
    <source>
        <dbReference type="ARBA" id="ARBA00023128"/>
    </source>
</evidence>